<keyword evidence="2" id="KW-1185">Reference proteome</keyword>
<organism evidence="1 2">
    <name type="scientific">Tenacibaculum pelagium</name>
    <dbReference type="NCBI Taxonomy" id="2759527"/>
    <lineage>
        <taxon>Bacteria</taxon>
        <taxon>Pseudomonadati</taxon>
        <taxon>Bacteroidota</taxon>
        <taxon>Flavobacteriia</taxon>
        <taxon>Flavobacteriales</taxon>
        <taxon>Flavobacteriaceae</taxon>
        <taxon>Tenacibaculum</taxon>
    </lineage>
</organism>
<keyword evidence="1" id="KW-0808">Transferase</keyword>
<accession>A0A839AMG4</accession>
<dbReference type="RefSeq" id="WP_182124801.1">
    <property type="nucleotide sequence ID" value="NZ_JACGLS010000003.1"/>
</dbReference>
<reference evidence="1 2" key="1">
    <citation type="submission" date="2020-07" db="EMBL/GenBank/DDBJ databases">
        <title>Bacterium isolated from marine sediment.</title>
        <authorList>
            <person name="Shang D."/>
            <person name="Du Z.-J."/>
        </authorList>
    </citation>
    <scope>NUCLEOTIDE SEQUENCE [LARGE SCALE GENOMIC DNA]</scope>
    <source>
        <strain evidence="1 2">S7007</strain>
    </source>
</reference>
<gene>
    <name evidence="1" type="ORF">H3Z83_07170</name>
</gene>
<proteinExistence type="predicted"/>
<dbReference type="EMBL" id="JACGLS010000003">
    <property type="protein sequence ID" value="MBA6156292.1"/>
    <property type="molecule type" value="Genomic_DNA"/>
</dbReference>
<dbReference type="Gene3D" id="2.160.10.10">
    <property type="entry name" value="Hexapeptide repeat proteins"/>
    <property type="match status" value="1"/>
</dbReference>
<protein>
    <submittedName>
        <fullName evidence="1">Acyltransferase</fullName>
    </submittedName>
</protein>
<dbReference type="AlphaFoldDB" id="A0A839AMG4"/>
<dbReference type="Proteomes" id="UP000563906">
    <property type="component" value="Unassembled WGS sequence"/>
</dbReference>
<dbReference type="InterPro" id="IPR011004">
    <property type="entry name" value="Trimer_LpxA-like_sf"/>
</dbReference>
<comment type="caution">
    <text evidence="1">The sequence shown here is derived from an EMBL/GenBank/DDBJ whole genome shotgun (WGS) entry which is preliminary data.</text>
</comment>
<dbReference type="Pfam" id="PF00132">
    <property type="entry name" value="Hexapep"/>
    <property type="match status" value="1"/>
</dbReference>
<sequence length="165" mass="17633">MNRVFRYVLAKLLRLLPLISFPKVNVSIFRSFGYDIDKSARIYSSVSIFGNIGVKIGARTHIGNETIITGGNAKIFIGKDCDISDRVSIVCGTHEIAYSGNKAAGKGIGKDIVIGNGVWIGYGALILPGVKIGDKAIVGAGCVVSKDVLERQVVIGNPMRVIKNI</sequence>
<dbReference type="PANTHER" id="PTHR23416">
    <property type="entry name" value="SIALIC ACID SYNTHASE-RELATED"/>
    <property type="match status" value="1"/>
</dbReference>
<dbReference type="GO" id="GO:0016746">
    <property type="term" value="F:acyltransferase activity"/>
    <property type="evidence" value="ECO:0007669"/>
    <property type="project" value="UniProtKB-KW"/>
</dbReference>
<keyword evidence="1" id="KW-0012">Acyltransferase</keyword>
<dbReference type="InterPro" id="IPR001451">
    <property type="entry name" value="Hexapep"/>
</dbReference>
<evidence type="ECO:0000313" key="2">
    <source>
        <dbReference type="Proteomes" id="UP000563906"/>
    </source>
</evidence>
<dbReference type="InterPro" id="IPR051159">
    <property type="entry name" value="Hexapeptide_acetyltransf"/>
</dbReference>
<dbReference type="CDD" id="cd04647">
    <property type="entry name" value="LbH_MAT_like"/>
    <property type="match status" value="1"/>
</dbReference>
<dbReference type="SUPFAM" id="SSF51161">
    <property type="entry name" value="Trimeric LpxA-like enzymes"/>
    <property type="match status" value="1"/>
</dbReference>
<name>A0A839AMG4_9FLAO</name>
<evidence type="ECO:0000313" key="1">
    <source>
        <dbReference type="EMBL" id="MBA6156292.1"/>
    </source>
</evidence>